<proteinExistence type="predicted"/>
<evidence type="ECO:0000313" key="6">
    <source>
        <dbReference type="EMBL" id="MFD1522955.1"/>
    </source>
</evidence>
<feature type="domain" description="O-methyltransferase C-terminal" evidence="4">
    <location>
        <begin position="120"/>
        <end position="327"/>
    </location>
</feature>
<dbReference type="InterPro" id="IPR036390">
    <property type="entry name" value="WH_DNA-bd_sf"/>
</dbReference>
<dbReference type="RefSeq" id="WP_344725022.1">
    <property type="nucleotide sequence ID" value="NZ_BAAAUS010000028.1"/>
</dbReference>
<dbReference type="Pfam" id="PF00891">
    <property type="entry name" value="Methyltransf_2"/>
    <property type="match status" value="1"/>
</dbReference>
<dbReference type="InterPro" id="IPR016461">
    <property type="entry name" value="COMT-like"/>
</dbReference>
<dbReference type="InterPro" id="IPR029063">
    <property type="entry name" value="SAM-dependent_MTases_sf"/>
</dbReference>
<protein>
    <submittedName>
        <fullName evidence="6">Methyltransferase</fullName>
    </submittedName>
</protein>
<dbReference type="SUPFAM" id="SSF53335">
    <property type="entry name" value="S-adenosyl-L-methionine-dependent methyltransferases"/>
    <property type="match status" value="1"/>
</dbReference>
<evidence type="ECO:0000256" key="3">
    <source>
        <dbReference type="ARBA" id="ARBA00022691"/>
    </source>
</evidence>
<dbReference type="InterPro" id="IPR036388">
    <property type="entry name" value="WH-like_DNA-bd_sf"/>
</dbReference>
<dbReference type="Gene3D" id="1.10.287.1350">
    <property type="match status" value="1"/>
</dbReference>
<keyword evidence="3" id="KW-0949">S-adenosyl-L-methionine</keyword>
<comment type="caution">
    <text evidence="6">The sequence shown here is derived from an EMBL/GenBank/DDBJ whole genome shotgun (WGS) entry which is preliminary data.</text>
</comment>
<evidence type="ECO:0000256" key="1">
    <source>
        <dbReference type="ARBA" id="ARBA00022603"/>
    </source>
</evidence>
<dbReference type="Pfam" id="PF08100">
    <property type="entry name" value="Dimerisation"/>
    <property type="match status" value="1"/>
</dbReference>
<dbReference type="GO" id="GO:0032259">
    <property type="term" value="P:methylation"/>
    <property type="evidence" value="ECO:0007669"/>
    <property type="project" value="UniProtKB-KW"/>
</dbReference>
<dbReference type="InterPro" id="IPR001077">
    <property type="entry name" value="COMT_C"/>
</dbReference>
<dbReference type="Gene3D" id="3.40.50.150">
    <property type="entry name" value="Vaccinia Virus protein VP39"/>
    <property type="match status" value="1"/>
</dbReference>
<dbReference type="Proteomes" id="UP001597114">
    <property type="component" value="Unassembled WGS sequence"/>
</dbReference>
<keyword evidence="7" id="KW-1185">Reference proteome</keyword>
<dbReference type="CDD" id="cd02440">
    <property type="entry name" value="AdoMet_MTases"/>
    <property type="match status" value="1"/>
</dbReference>
<evidence type="ECO:0000259" key="5">
    <source>
        <dbReference type="Pfam" id="PF08100"/>
    </source>
</evidence>
<dbReference type="SUPFAM" id="SSF46785">
    <property type="entry name" value="Winged helix' DNA-binding domain"/>
    <property type="match status" value="1"/>
</dbReference>
<dbReference type="InterPro" id="IPR012967">
    <property type="entry name" value="COMT_dimerisation"/>
</dbReference>
<evidence type="ECO:0000313" key="7">
    <source>
        <dbReference type="Proteomes" id="UP001597114"/>
    </source>
</evidence>
<dbReference type="PROSITE" id="PS51683">
    <property type="entry name" value="SAM_OMT_II"/>
    <property type="match status" value="1"/>
</dbReference>
<feature type="domain" description="O-methyltransferase dimerisation" evidence="5">
    <location>
        <begin position="19"/>
        <end position="93"/>
    </location>
</feature>
<keyword evidence="2" id="KW-0808">Transferase</keyword>
<dbReference type="PANTHER" id="PTHR43712">
    <property type="entry name" value="PUTATIVE (AFU_ORTHOLOGUE AFUA_4G14580)-RELATED"/>
    <property type="match status" value="1"/>
</dbReference>
<keyword evidence="1 6" id="KW-0489">Methyltransferase</keyword>
<name>A0ABW4F886_9PSEU</name>
<dbReference type="Gene3D" id="1.10.10.10">
    <property type="entry name" value="Winged helix-like DNA-binding domain superfamily/Winged helix DNA-binding domain"/>
    <property type="match status" value="1"/>
</dbReference>
<reference evidence="7" key="1">
    <citation type="journal article" date="2019" name="Int. J. Syst. Evol. Microbiol.">
        <title>The Global Catalogue of Microorganisms (GCM) 10K type strain sequencing project: providing services to taxonomists for standard genome sequencing and annotation.</title>
        <authorList>
            <consortium name="The Broad Institute Genomics Platform"/>
            <consortium name="The Broad Institute Genome Sequencing Center for Infectious Disease"/>
            <person name="Wu L."/>
            <person name="Ma J."/>
        </authorList>
    </citation>
    <scope>NUCLEOTIDE SEQUENCE [LARGE SCALE GENOMIC DNA]</scope>
    <source>
        <strain evidence="7">CCM 7043</strain>
    </source>
</reference>
<organism evidence="6 7">
    <name type="scientific">Pseudonocardia yunnanensis</name>
    <dbReference type="NCBI Taxonomy" id="58107"/>
    <lineage>
        <taxon>Bacteria</taxon>
        <taxon>Bacillati</taxon>
        <taxon>Actinomycetota</taxon>
        <taxon>Actinomycetes</taxon>
        <taxon>Pseudonocardiales</taxon>
        <taxon>Pseudonocardiaceae</taxon>
        <taxon>Pseudonocardia</taxon>
    </lineage>
</organism>
<dbReference type="PANTHER" id="PTHR43712:SF2">
    <property type="entry name" value="O-METHYLTRANSFERASE CICE"/>
    <property type="match status" value="1"/>
</dbReference>
<dbReference type="EMBL" id="JBHUCO010000054">
    <property type="protein sequence ID" value="MFD1522955.1"/>
    <property type="molecule type" value="Genomic_DNA"/>
</dbReference>
<gene>
    <name evidence="6" type="ORF">ACFSJD_36085</name>
</gene>
<evidence type="ECO:0000256" key="2">
    <source>
        <dbReference type="ARBA" id="ARBA00022679"/>
    </source>
</evidence>
<dbReference type="GO" id="GO:0008168">
    <property type="term" value="F:methyltransferase activity"/>
    <property type="evidence" value="ECO:0007669"/>
    <property type="project" value="UniProtKB-KW"/>
</dbReference>
<sequence>MPESDTDDDVLANASRLLEMVNSSWMPQALRVAAELGVADLLADGPRTADDLAGATSTHASSLHRLMRALVTIDILGERADGAFELTPTGRLLQADVEGTVRSWTIYQGRDVWDEWGLMLEAVTTGRSGREIANGKPGFEPLRDDPRRAATFNSAMAELTRLSTRAIVAGYDFGRFSRIADIGGGYGELLGAVLIAHPATSGILFDLPHAIENARPHLAKSGVLERCEVVSGSFFEGVPTGADLFMLKSVIHDWDDERAVEILMNVRRAMGSAARLLLIERLMPERMTSGPEHRSLARTDMNMLVAHAAPERTEIQWRRLLDSAGFSVVGVTPITATSTVIEAVAAV</sequence>
<accession>A0ABW4F886</accession>
<dbReference type="PIRSF" id="PIRSF005739">
    <property type="entry name" value="O-mtase"/>
    <property type="match status" value="1"/>
</dbReference>
<evidence type="ECO:0000259" key="4">
    <source>
        <dbReference type="Pfam" id="PF00891"/>
    </source>
</evidence>